<feature type="transmembrane region" description="Helical" evidence="11">
    <location>
        <begin position="690"/>
        <end position="713"/>
    </location>
</feature>
<evidence type="ECO:0000259" key="12">
    <source>
        <dbReference type="SMART" id="SM01340"/>
    </source>
</evidence>
<keyword evidence="5" id="KW-0227">DNA damage</keyword>
<dbReference type="CDD" id="cd16926">
    <property type="entry name" value="HATPase_MutL-MLH-PMS-like"/>
    <property type="match status" value="1"/>
</dbReference>
<keyword evidence="8" id="KW-0234">DNA repair</keyword>
<gene>
    <name evidence="13" type="ORF">TD95_003746</name>
</gene>
<dbReference type="InterPro" id="IPR014721">
    <property type="entry name" value="Ribsml_uS5_D2-typ_fold_subgr"/>
</dbReference>
<dbReference type="OrthoDB" id="10263226at2759"/>
<dbReference type="InterPro" id="IPR014762">
    <property type="entry name" value="DNA_mismatch_repair_CS"/>
</dbReference>
<dbReference type="PANTHER" id="PTHR10073">
    <property type="entry name" value="DNA MISMATCH REPAIR PROTEIN MLH, PMS, MUTL"/>
    <property type="match status" value="1"/>
</dbReference>
<dbReference type="NCBIfam" id="TIGR00585">
    <property type="entry name" value="mutl"/>
    <property type="match status" value="1"/>
</dbReference>
<evidence type="ECO:0000256" key="10">
    <source>
        <dbReference type="SAM" id="MobiDB-lite"/>
    </source>
</evidence>
<dbReference type="InterPro" id="IPR036890">
    <property type="entry name" value="HATPase_C_sf"/>
</dbReference>
<feature type="transmembrane region" description="Helical" evidence="11">
    <location>
        <begin position="812"/>
        <end position="834"/>
    </location>
</feature>
<accession>A0A0F4ZJ62</accession>
<evidence type="ECO:0000256" key="7">
    <source>
        <dbReference type="ARBA" id="ARBA00023136"/>
    </source>
</evidence>
<feature type="region of interest" description="Disordered" evidence="10">
    <location>
        <begin position="310"/>
        <end position="349"/>
    </location>
</feature>
<dbReference type="PROSITE" id="PS00058">
    <property type="entry name" value="DNA_MISMATCH_REPAIR_1"/>
    <property type="match status" value="1"/>
</dbReference>
<dbReference type="Gene3D" id="3.30.565.10">
    <property type="entry name" value="Histidine kinase-like ATPase, C-terminal domain"/>
    <property type="match status" value="1"/>
</dbReference>
<dbReference type="InterPro" id="IPR032189">
    <property type="entry name" value="Mlh1_C"/>
</dbReference>
<evidence type="ECO:0000256" key="9">
    <source>
        <dbReference type="ARBA" id="ARBA00023242"/>
    </source>
</evidence>
<proteinExistence type="inferred from homology"/>
<reference evidence="13 14" key="1">
    <citation type="submission" date="2015-03" db="EMBL/GenBank/DDBJ databases">
        <authorList>
            <person name="Radwan O."/>
            <person name="Al-Naeli F.A."/>
            <person name="Rendon G.A."/>
            <person name="Fields C."/>
        </authorList>
    </citation>
    <scope>NUCLEOTIDE SEQUENCE [LARGE SCALE GENOMIC DNA]</scope>
    <source>
        <strain evidence="13">CR-DP1</strain>
    </source>
</reference>
<dbReference type="InterPro" id="IPR038973">
    <property type="entry name" value="MutL/Mlh/Pms-like"/>
</dbReference>
<dbReference type="GO" id="GO:0005524">
    <property type="term" value="F:ATP binding"/>
    <property type="evidence" value="ECO:0007669"/>
    <property type="project" value="InterPro"/>
</dbReference>
<dbReference type="FunFam" id="3.30.230.10:FF:000014">
    <property type="entry name" value="DNA mismatch repair protein Mlh1"/>
    <property type="match status" value="1"/>
</dbReference>
<dbReference type="EMBL" id="LAEV01000465">
    <property type="protein sequence ID" value="KKA30235.1"/>
    <property type="molecule type" value="Genomic_DNA"/>
</dbReference>
<protein>
    <recommendedName>
        <fullName evidence="12">DNA mismatch repair protein S5 domain-containing protein</fullName>
    </recommendedName>
</protein>
<dbReference type="Pfam" id="PF13589">
    <property type="entry name" value="HATPase_c_3"/>
    <property type="match status" value="1"/>
</dbReference>
<evidence type="ECO:0000256" key="3">
    <source>
        <dbReference type="ARBA" id="ARBA00006082"/>
    </source>
</evidence>
<dbReference type="PANTHER" id="PTHR10073:SF12">
    <property type="entry name" value="DNA MISMATCH REPAIR PROTEIN MLH1"/>
    <property type="match status" value="1"/>
</dbReference>
<dbReference type="InterPro" id="IPR002099">
    <property type="entry name" value="MutL/Mlh/PMS"/>
</dbReference>
<dbReference type="GO" id="GO:0061982">
    <property type="term" value="P:meiosis I cell cycle process"/>
    <property type="evidence" value="ECO:0007669"/>
    <property type="project" value="UniProtKB-ARBA"/>
</dbReference>
<keyword evidence="7 11" id="KW-0472">Membrane</keyword>
<comment type="similarity">
    <text evidence="3">Belongs to the DNA mismatch repair MutL/HexB family.</text>
</comment>
<evidence type="ECO:0000256" key="1">
    <source>
        <dbReference type="ARBA" id="ARBA00004123"/>
    </source>
</evidence>
<dbReference type="Pfam" id="PF16413">
    <property type="entry name" value="Mlh1_C"/>
    <property type="match status" value="1"/>
</dbReference>
<evidence type="ECO:0000313" key="14">
    <source>
        <dbReference type="Proteomes" id="UP000033483"/>
    </source>
</evidence>
<dbReference type="Gene3D" id="3.30.230.10">
    <property type="match status" value="1"/>
</dbReference>
<sequence length="850" mass="93859">MDATSKSGLNEAQPKRIKALDPNVVNKIAAGEIIIAPVNALKEIIENAVDAGSTSLEVLVKEGGLKLLQVSDNGSGIDLTDFEDLNSITTYGFRGEALSSISQVAHLTVITKTRDSPVAWQAVYQNAKLAPAKPGQSAEPKPVAGRPGTTIKVEDMFYNVPTRRRAFRSPAEEYNKILDMVYGSSVSEELIQFNSAEARWGYQASGYATNANYSHKKTTLLLFINHRCVESTAIRKALEQTYAPYLPKGGHPFIYLSLEIDPARVDVNVHPTKREVHFLNEDEIVQSICDAISAKLSEHDKSRNFMTQTLLPGVSAPASSKSRNDDENTSTSTPGPSTKRRRYSNSLVRTDNSARKITTMFTTSQIQPDASALNDDDTPMAEAGENAEVPEYMVNEREPTKCSLRSVKELRAEVRGGMSNELTEILGNLTFVGVVDETKRLAAIQSGVRLFLIDYGLASYEFFYQIGLTDFGNFGIIRFKPPLDLRATMRIAAEAEASNATAGDEFDADLLVDKVASQLIERREMLLEYFSLEITPTGELVSVPLLIKGYTPPLSKLSYFLLRLGPGVNWTEEKPCFETFLRELAMYYAPEQLPQYPHDKEALAREEIDAEVAERRNHVRTALEHVLFPAFKARLVATRAMERQGGLDVDDLLELDPNTEAFFHAPLLGPLLVTNESSDARDHCANERTFLSYLKLSMYTTVVSVAIVLSFHLKSEPSELELKIATPLGAIFWALSFSVLLVGLANYIGMDAPPYHLCLQNLSLPSKTRTEAPLSIFTVLQKARETLTASQDTCNKYARKAAIVQTGWKTQIVIGMVSVSIMATCVVLLVIGSISNREDKLSSLLAMLED</sequence>
<dbReference type="Pfam" id="PF02656">
    <property type="entry name" value="DUF202"/>
    <property type="match status" value="1"/>
</dbReference>
<comment type="caution">
    <text evidence="13">The sequence shown here is derived from an EMBL/GenBank/DDBJ whole genome shotgun (WGS) entry which is preliminary data.</text>
</comment>
<evidence type="ECO:0000256" key="8">
    <source>
        <dbReference type="ARBA" id="ARBA00023204"/>
    </source>
</evidence>
<keyword evidence="6 11" id="KW-1133">Transmembrane helix</keyword>
<dbReference type="Pfam" id="PF01119">
    <property type="entry name" value="DNA_mis_repair"/>
    <property type="match status" value="1"/>
</dbReference>
<keyword evidence="9" id="KW-0539">Nucleus</keyword>
<evidence type="ECO:0000256" key="2">
    <source>
        <dbReference type="ARBA" id="ARBA00004127"/>
    </source>
</evidence>
<dbReference type="InterPro" id="IPR020568">
    <property type="entry name" value="Ribosomal_Su5_D2-typ_SF"/>
</dbReference>
<evidence type="ECO:0000313" key="13">
    <source>
        <dbReference type="EMBL" id="KKA30235.1"/>
    </source>
</evidence>
<dbReference type="GO" id="GO:0032389">
    <property type="term" value="C:MutLalpha complex"/>
    <property type="evidence" value="ECO:0007669"/>
    <property type="project" value="TreeGrafter"/>
</dbReference>
<dbReference type="InterPro" id="IPR003807">
    <property type="entry name" value="DUF202"/>
</dbReference>
<organism evidence="13 14">
    <name type="scientific">Thielaviopsis punctulata</name>
    <dbReference type="NCBI Taxonomy" id="72032"/>
    <lineage>
        <taxon>Eukaryota</taxon>
        <taxon>Fungi</taxon>
        <taxon>Dikarya</taxon>
        <taxon>Ascomycota</taxon>
        <taxon>Pezizomycotina</taxon>
        <taxon>Sordariomycetes</taxon>
        <taxon>Hypocreomycetidae</taxon>
        <taxon>Microascales</taxon>
        <taxon>Ceratocystidaceae</taxon>
        <taxon>Thielaviopsis</taxon>
    </lineage>
</organism>
<dbReference type="Proteomes" id="UP000033483">
    <property type="component" value="Unassembled WGS sequence"/>
</dbReference>
<dbReference type="GO" id="GO:0012505">
    <property type="term" value="C:endomembrane system"/>
    <property type="evidence" value="ECO:0007669"/>
    <property type="project" value="UniProtKB-SubCell"/>
</dbReference>
<dbReference type="SUPFAM" id="SSF54211">
    <property type="entry name" value="Ribosomal protein S5 domain 2-like"/>
    <property type="match status" value="1"/>
</dbReference>
<dbReference type="GO" id="GO:0030983">
    <property type="term" value="F:mismatched DNA binding"/>
    <property type="evidence" value="ECO:0007669"/>
    <property type="project" value="InterPro"/>
</dbReference>
<dbReference type="GO" id="GO:0140664">
    <property type="term" value="F:ATP-dependent DNA damage sensor activity"/>
    <property type="evidence" value="ECO:0007669"/>
    <property type="project" value="InterPro"/>
</dbReference>
<evidence type="ECO:0000256" key="5">
    <source>
        <dbReference type="ARBA" id="ARBA00022763"/>
    </source>
</evidence>
<dbReference type="GO" id="GO:0006298">
    <property type="term" value="P:mismatch repair"/>
    <property type="evidence" value="ECO:0007669"/>
    <property type="project" value="InterPro"/>
</dbReference>
<dbReference type="CDD" id="cd03483">
    <property type="entry name" value="MutL_Trans_MLH1"/>
    <property type="match status" value="1"/>
</dbReference>
<evidence type="ECO:0000256" key="4">
    <source>
        <dbReference type="ARBA" id="ARBA00022692"/>
    </source>
</evidence>
<name>A0A0F4ZJ62_9PEZI</name>
<dbReference type="GO" id="GO:0016887">
    <property type="term" value="F:ATP hydrolysis activity"/>
    <property type="evidence" value="ECO:0007669"/>
    <property type="project" value="InterPro"/>
</dbReference>
<evidence type="ECO:0000256" key="6">
    <source>
        <dbReference type="ARBA" id="ARBA00022989"/>
    </source>
</evidence>
<dbReference type="InterPro" id="IPR013507">
    <property type="entry name" value="DNA_mismatch_S5_2-like"/>
</dbReference>
<keyword evidence="4 11" id="KW-0812">Transmembrane</keyword>
<keyword evidence="14" id="KW-1185">Reference proteome</keyword>
<evidence type="ECO:0000256" key="11">
    <source>
        <dbReference type="SAM" id="Phobius"/>
    </source>
</evidence>
<feature type="transmembrane region" description="Helical" evidence="11">
    <location>
        <begin position="725"/>
        <end position="748"/>
    </location>
</feature>
<dbReference type="SMART" id="SM01340">
    <property type="entry name" value="DNA_mis_repair"/>
    <property type="match status" value="1"/>
</dbReference>
<comment type="subcellular location">
    <subcellularLocation>
        <location evidence="2">Endomembrane system</location>
        <topology evidence="2">Multi-pass membrane protein</topology>
    </subcellularLocation>
    <subcellularLocation>
        <location evidence="1">Nucleus</location>
    </subcellularLocation>
</comment>
<dbReference type="SUPFAM" id="SSF55874">
    <property type="entry name" value="ATPase domain of HSP90 chaperone/DNA topoisomerase II/histidine kinase"/>
    <property type="match status" value="1"/>
</dbReference>
<dbReference type="AlphaFoldDB" id="A0A0F4ZJ62"/>
<feature type="region of interest" description="Disordered" evidence="10">
    <location>
        <begin position="365"/>
        <end position="386"/>
    </location>
</feature>
<feature type="domain" description="DNA mismatch repair protein S5" evidence="12">
    <location>
        <begin position="178"/>
        <end position="297"/>
    </location>
</feature>